<reference evidence="2 3" key="1">
    <citation type="submission" date="2020-08" db="EMBL/GenBank/DDBJ databases">
        <title>Genomic Encyclopedia of Type Strains, Phase IV (KMG-IV): sequencing the most valuable type-strain genomes for metagenomic binning, comparative biology and taxonomic classification.</title>
        <authorList>
            <person name="Goeker M."/>
        </authorList>
    </citation>
    <scope>NUCLEOTIDE SEQUENCE [LARGE SCALE GENOMIC DNA]</scope>
    <source>
        <strain evidence="2 3">DSM 28760</strain>
    </source>
</reference>
<evidence type="ECO:0000313" key="2">
    <source>
        <dbReference type="EMBL" id="MBB3811183.1"/>
    </source>
</evidence>
<proteinExistence type="predicted"/>
<evidence type="ECO:0000256" key="1">
    <source>
        <dbReference type="SAM" id="MobiDB-lite"/>
    </source>
</evidence>
<organism evidence="2 3">
    <name type="scientific">Pseudochelatococcus contaminans</name>
    <dbReference type="NCBI Taxonomy" id="1538103"/>
    <lineage>
        <taxon>Bacteria</taxon>
        <taxon>Pseudomonadati</taxon>
        <taxon>Pseudomonadota</taxon>
        <taxon>Alphaproteobacteria</taxon>
        <taxon>Hyphomicrobiales</taxon>
        <taxon>Chelatococcaceae</taxon>
        <taxon>Pseudochelatococcus</taxon>
    </lineage>
</organism>
<name>A0A7W5Z6S6_9HYPH</name>
<dbReference type="EMBL" id="JACICC010000013">
    <property type="protein sequence ID" value="MBB3811183.1"/>
    <property type="molecule type" value="Genomic_DNA"/>
</dbReference>
<comment type="caution">
    <text evidence="2">The sequence shown here is derived from an EMBL/GenBank/DDBJ whole genome shotgun (WGS) entry which is preliminary data.</text>
</comment>
<keyword evidence="3" id="KW-1185">Reference proteome</keyword>
<protein>
    <submittedName>
        <fullName evidence="2">Uncharacterized protein</fullName>
    </submittedName>
</protein>
<dbReference type="Proteomes" id="UP000537592">
    <property type="component" value="Unassembled WGS sequence"/>
</dbReference>
<accession>A0A7W5Z6S6</accession>
<gene>
    <name evidence="2" type="ORF">FHS81_003297</name>
</gene>
<feature type="region of interest" description="Disordered" evidence="1">
    <location>
        <begin position="1"/>
        <end position="35"/>
    </location>
</feature>
<sequence>MGRPRTVQIIKENQEEERAAHGARQRRTVRDAPET</sequence>
<dbReference type="AlphaFoldDB" id="A0A7W5Z6S6"/>
<evidence type="ECO:0000313" key="3">
    <source>
        <dbReference type="Proteomes" id="UP000537592"/>
    </source>
</evidence>